<sequence>MAPKKPSSTATKKRKTDASSSRMVQTFDATRFLGPEQYVRYRNLEKRKIWAEKHFYINPEGSYRRFVDTIDNRGWAKLINPPELINYEIVREFYANAIPAGEDPISFTTMVRGREIHFDRNAINAYFETPFQFQGNEEICAFQKHVNRGNWDIPLMTSTLLRENGIFELSASGNPLRVLRDKIKTYTQLLLLLVLHNIQLRSHTSDATTNIMGLIFYIHQG</sequence>
<name>A0A392PWB4_9FABA</name>
<proteinExistence type="predicted"/>
<dbReference type="InterPro" id="IPR046796">
    <property type="entry name" value="Transposase_32_dom"/>
</dbReference>
<evidence type="ECO:0000259" key="2">
    <source>
        <dbReference type="Pfam" id="PF20167"/>
    </source>
</evidence>
<feature type="non-terminal residue" evidence="3">
    <location>
        <position position="221"/>
    </location>
</feature>
<protein>
    <recommendedName>
        <fullName evidence="2">Putative plant transposon protein domain-containing protein</fullName>
    </recommendedName>
</protein>
<accession>A0A392PWB4</accession>
<dbReference type="AlphaFoldDB" id="A0A392PWB4"/>
<comment type="caution">
    <text evidence="3">The sequence shown here is derived from an EMBL/GenBank/DDBJ whole genome shotgun (WGS) entry which is preliminary data.</text>
</comment>
<feature type="region of interest" description="Disordered" evidence="1">
    <location>
        <begin position="1"/>
        <end position="21"/>
    </location>
</feature>
<evidence type="ECO:0000256" key="1">
    <source>
        <dbReference type="SAM" id="MobiDB-lite"/>
    </source>
</evidence>
<dbReference type="Pfam" id="PF20167">
    <property type="entry name" value="Transposase_32"/>
    <property type="match status" value="1"/>
</dbReference>
<reference evidence="3 4" key="1">
    <citation type="journal article" date="2018" name="Front. Plant Sci.">
        <title>Red Clover (Trifolium pratense) and Zigzag Clover (T. medium) - A Picture of Genomic Similarities and Differences.</title>
        <authorList>
            <person name="Dluhosova J."/>
            <person name="Istvanek J."/>
            <person name="Nedelnik J."/>
            <person name="Repkova J."/>
        </authorList>
    </citation>
    <scope>NUCLEOTIDE SEQUENCE [LARGE SCALE GENOMIC DNA]</scope>
    <source>
        <strain evidence="4">cv. 10/8</strain>
        <tissue evidence="3">Leaf</tissue>
    </source>
</reference>
<evidence type="ECO:0000313" key="4">
    <source>
        <dbReference type="Proteomes" id="UP000265520"/>
    </source>
</evidence>
<feature type="domain" description="Putative plant transposon protein" evidence="2">
    <location>
        <begin position="72"/>
        <end position="217"/>
    </location>
</feature>
<evidence type="ECO:0000313" key="3">
    <source>
        <dbReference type="EMBL" id="MCI15606.1"/>
    </source>
</evidence>
<dbReference type="EMBL" id="LXQA010097170">
    <property type="protein sequence ID" value="MCI15606.1"/>
    <property type="molecule type" value="Genomic_DNA"/>
</dbReference>
<keyword evidence="4" id="KW-1185">Reference proteome</keyword>
<feature type="compositionally biased region" description="Polar residues" evidence="1">
    <location>
        <begin position="1"/>
        <end position="10"/>
    </location>
</feature>
<organism evidence="3 4">
    <name type="scientific">Trifolium medium</name>
    <dbReference type="NCBI Taxonomy" id="97028"/>
    <lineage>
        <taxon>Eukaryota</taxon>
        <taxon>Viridiplantae</taxon>
        <taxon>Streptophyta</taxon>
        <taxon>Embryophyta</taxon>
        <taxon>Tracheophyta</taxon>
        <taxon>Spermatophyta</taxon>
        <taxon>Magnoliopsida</taxon>
        <taxon>eudicotyledons</taxon>
        <taxon>Gunneridae</taxon>
        <taxon>Pentapetalae</taxon>
        <taxon>rosids</taxon>
        <taxon>fabids</taxon>
        <taxon>Fabales</taxon>
        <taxon>Fabaceae</taxon>
        <taxon>Papilionoideae</taxon>
        <taxon>50 kb inversion clade</taxon>
        <taxon>NPAAA clade</taxon>
        <taxon>Hologalegina</taxon>
        <taxon>IRL clade</taxon>
        <taxon>Trifolieae</taxon>
        <taxon>Trifolium</taxon>
    </lineage>
</organism>
<dbReference type="Proteomes" id="UP000265520">
    <property type="component" value="Unassembled WGS sequence"/>
</dbReference>